<evidence type="ECO:0000313" key="1">
    <source>
        <dbReference type="EMBL" id="KAK3778800.1"/>
    </source>
</evidence>
<gene>
    <name evidence="1" type="ORF">RRG08_013068</name>
</gene>
<comment type="caution">
    <text evidence="1">The sequence shown here is derived from an EMBL/GenBank/DDBJ whole genome shotgun (WGS) entry which is preliminary data.</text>
</comment>
<accession>A0AAE1DQQ1</accession>
<reference evidence="1" key="1">
    <citation type="journal article" date="2023" name="G3 (Bethesda)">
        <title>A reference genome for the long-term kleptoplast-retaining sea slug Elysia crispata morphotype clarki.</title>
        <authorList>
            <person name="Eastman K.E."/>
            <person name="Pendleton A.L."/>
            <person name="Shaikh M.A."/>
            <person name="Suttiyut T."/>
            <person name="Ogas R."/>
            <person name="Tomko P."/>
            <person name="Gavelis G."/>
            <person name="Widhalm J.R."/>
            <person name="Wisecaver J.H."/>
        </authorList>
    </citation>
    <scope>NUCLEOTIDE SEQUENCE</scope>
    <source>
        <strain evidence="1">ECLA1</strain>
    </source>
</reference>
<dbReference type="EMBL" id="JAWDGP010002895">
    <property type="protein sequence ID" value="KAK3778800.1"/>
    <property type="molecule type" value="Genomic_DNA"/>
</dbReference>
<sequence length="137" mass="15063">MDIVREGGQWAVAYGHGGHVIHESLRAVIKMTRTSPARYPLRYGDLVMCKLAINRTSSSEPAVIASHSTKPSAFQSLPSHTHPHTKSSYYLLHLKTLYPDGPSMRPSQPSSVLCTVLRSMSFSSFFSLSSFPSQSPV</sequence>
<dbReference type="AlphaFoldDB" id="A0AAE1DQQ1"/>
<name>A0AAE1DQQ1_9GAST</name>
<dbReference type="Proteomes" id="UP001283361">
    <property type="component" value="Unassembled WGS sequence"/>
</dbReference>
<proteinExistence type="predicted"/>
<evidence type="ECO:0000313" key="2">
    <source>
        <dbReference type="Proteomes" id="UP001283361"/>
    </source>
</evidence>
<protein>
    <submittedName>
        <fullName evidence="1">Uncharacterized protein</fullName>
    </submittedName>
</protein>
<organism evidence="1 2">
    <name type="scientific">Elysia crispata</name>
    <name type="common">lettuce slug</name>
    <dbReference type="NCBI Taxonomy" id="231223"/>
    <lineage>
        <taxon>Eukaryota</taxon>
        <taxon>Metazoa</taxon>
        <taxon>Spiralia</taxon>
        <taxon>Lophotrochozoa</taxon>
        <taxon>Mollusca</taxon>
        <taxon>Gastropoda</taxon>
        <taxon>Heterobranchia</taxon>
        <taxon>Euthyneura</taxon>
        <taxon>Panpulmonata</taxon>
        <taxon>Sacoglossa</taxon>
        <taxon>Placobranchoidea</taxon>
        <taxon>Plakobranchidae</taxon>
        <taxon>Elysia</taxon>
    </lineage>
</organism>
<keyword evidence="2" id="KW-1185">Reference proteome</keyword>